<keyword evidence="2" id="KW-0645">Protease</keyword>
<gene>
    <name evidence="2" type="primary">SP34_1</name>
    <name evidence="2" type="ORF">Bhyg_02289</name>
</gene>
<dbReference type="OrthoDB" id="6380398at2759"/>
<dbReference type="Proteomes" id="UP001151699">
    <property type="component" value="Chromosome A"/>
</dbReference>
<proteinExistence type="predicted"/>
<sequence>MDCGRVFGVIVLITLFGLSHGYFESCDQTINIAAGQTLSVKSPGYSAGTGYVPGSSCRYTIVAPVDYQVRASCSMNMYDPSNGSCSSERFYFAIDGKKDLSTSTYYCGSKTVALTSIGNQMILAYLSYAYSGIFDCTITTVCDCGWSISSRIVGGTTASVNEFPPMAALSTITGTVKIYCGATI</sequence>
<dbReference type="InterPro" id="IPR035914">
    <property type="entry name" value="Sperma_CUB_dom_sf"/>
</dbReference>
<accession>A0A9Q0NB94</accession>
<name>A0A9Q0NB94_9DIPT</name>
<dbReference type="Gene3D" id="2.60.120.290">
    <property type="entry name" value="Spermadhesin, CUB domain"/>
    <property type="match status" value="1"/>
</dbReference>
<keyword evidence="2" id="KW-0378">Hydrolase</keyword>
<feature type="chain" id="PRO_5040308723" evidence="1">
    <location>
        <begin position="22"/>
        <end position="184"/>
    </location>
</feature>
<dbReference type="AlphaFoldDB" id="A0A9Q0NB94"/>
<evidence type="ECO:0000313" key="3">
    <source>
        <dbReference type="Proteomes" id="UP001151699"/>
    </source>
</evidence>
<feature type="signal peptide" evidence="1">
    <location>
        <begin position="1"/>
        <end position="21"/>
    </location>
</feature>
<keyword evidence="1" id="KW-0732">Signal</keyword>
<organism evidence="2 3">
    <name type="scientific">Pseudolycoriella hygida</name>
    <dbReference type="NCBI Taxonomy" id="35572"/>
    <lineage>
        <taxon>Eukaryota</taxon>
        <taxon>Metazoa</taxon>
        <taxon>Ecdysozoa</taxon>
        <taxon>Arthropoda</taxon>
        <taxon>Hexapoda</taxon>
        <taxon>Insecta</taxon>
        <taxon>Pterygota</taxon>
        <taxon>Neoptera</taxon>
        <taxon>Endopterygota</taxon>
        <taxon>Diptera</taxon>
        <taxon>Nematocera</taxon>
        <taxon>Sciaroidea</taxon>
        <taxon>Sciaridae</taxon>
        <taxon>Pseudolycoriella</taxon>
    </lineage>
</organism>
<protein>
    <submittedName>
        <fullName evidence="2">Venom serine protease 34</fullName>
    </submittedName>
</protein>
<evidence type="ECO:0000256" key="1">
    <source>
        <dbReference type="SAM" id="SignalP"/>
    </source>
</evidence>
<comment type="caution">
    <text evidence="2">The sequence shown here is derived from an EMBL/GenBank/DDBJ whole genome shotgun (WGS) entry which is preliminary data.</text>
</comment>
<evidence type="ECO:0000313" key="2">
    <source>
        <dbReference type="EMBL" id="KAJ6647069.1"/>
    </source>
</evidence>
<reference evidence="2" key="1">
    <citation type="submission" date="2022-07" db="EMBL/GenBank/DDBJ databases">
        <authorList>
            <person name="Trinca V."/>
            <person name="Uliana J.V.C."/>
            <person name="Torres T.T."/>
            <person name="Ward R.J."/>
            <person name="Monesi N."/>
        </authorList>
    </citation>
    <scope>NUCLEOTIDE SEQUENCE</scope>
    <source>
        <strain evidence="2">HSMRA1968</strain>
        <tissue evidence="2">Whole embryos</tissue>
    </source>
</reference>
<dbReference type="GO" id="GO:0008233">
    <property type="term" value="F:peptidase activity"/>
    <property type="evidence" value="ECO:0007669"/>
    <property type="project" value="UniProtKB-KW"/>
</dbReference>
<keyword evidence="3" id="KW-1185">Reference proteome</keyword>
<dbReference type="InterPro" id="IPR009003">
    <property type="entry name" value="Peptidase_S1_PA"/>
</dbReference>
<dbReference type="EMBL" id="WJQU01000001">
    <property type="protein sequence ID" value="KAJ6647069.1"/>
    <property type="molecule type" value="Genomic_DNA"/>
</dbReference>
<dbReference type="GO" id="GO:0006508">
    <property type="term" value="P:proteolysis"/>
    <property type="evidence" value="ECO:0007669"/>
    <property type="project" value="UniProtKB-KW"/>
</dbReference>
<dbReference type="SUPFAM" id="SSF49854">
    <property type="entry name" value="Spermadhesin, CUB domain"/>
    <property type="match status" value="1"/>
</dbReference>
<feature type="non-terminal residue" evidence="2">
    <location>
        <position position="1"/>
    </location>
</feature>
<dbReference type="SUPFAM" id="SSF50494">
    <property type="entry name" value="Trypsin-like serine proteases"/>
    <property type="match status" value="1"/>
</dbReference>